<evidence type="ECO:0000256" key="1">
    <source>
        <dbReference type="ARBA" id="ARBA00005384"/>
    </source>
</evidence>
<evidence type="ECO:0000256" key="5">
    <source>
        <dbReference type="ARBA" id="ARBA00023163"/>
    </source>
</evidence>
<dbReference type="SUPFAM" id="SSF46785">
    <property type="entry name" value="Winged helix' DNA-binding domain"/>
    <property type="match status" value="1"/>
</dbReference>
<dbReference type="Gene3D" id="1.10.10.10">
    <property type="entry name" value="Winged helix-like DNA-binding domain superfamily/Winged helix DNA-binding domain"/>
    <property type="match status" value="1"/>
</dbReference>
<feature type="domain" description="HTH gntR-type" evidence="7">
    <location>
        <begin position="7"/>
        <end position="74"/>
    </location>
</feature>
<dbReference type="CDD" id="cd00609">
    <property type="entry name" value="AAT_like"/>
    <property type="match status" value="1"/>
</dbReference>
<dbReference type="CDD" id="cd07377">
    <property type="entry name" value="WHTH_GntR"/>
    <property type="match status" value="1"/>
</dbReference>
<keyword evidence="2" id="KW-0663">Pyridoxal phosphate</keyword>
<dbReference type="InterPro" id="IPR051446">
    <property type="entry name" value="HTH_trans_reg/aminotransferase"/>
</dbReference>
<dbReference type="PANTHER" id="PTHR46577">
    <property type="entry name" value="HTH-TYPE TRANSCRIPTIONAL REGULATORY PROTEIN GABR"/>
    <property type="match status" value="1"/>
</dbReference>
<dbReference type="Pfam" id="PF00392">
    <property type="entry name" value="GntR"/>
    <property type="match status" value="1"/>
</dbReference>
<dbReference type="InterPro" id="IPR036390">
    <property type="entry name" value="WH_DNA-bd_sf"/>
</dbReference>
<feature type="region of interest" description="Disordered" evidence="6">
    <location>
        <begin position="66"/>
        <end position="103"/>
    </location>
</feature>
<dbReference type="GO" id="GO:0003677">
    <property type="term" value="F:DNA binding"/>
    <property type="evidence" value="ECO:0007669"/>
    <property type="project" value="UniProtKB-KW"/>
</dbReference>
<keyword evidence="5" id="KW-0804">Transcription</keyword>
<dbReference type="InterPro" id="IPR004839">
    <property type="entry name" value="Aminotransferase_I/II_large"/>
</dbReference>
<keyword evidence="3" id="KW-0805">Transcription regulation</keyword>
<dbReference type="PRINTS" id="PR00035">
    <property type="entry name" value="HTHGNTR"/>
</dbReference>
<evidence type="ECO:0000256" key="3">
    <source>
        <dbReference type="ARBA" id="ARBA00023015"/>
    </source>
</evidence>
<dbReference type="PROSITE" id="PS50949">
    <property type="entry name" value="HTH_GNTR"/>
    <property type="match status" value="1"/>
</dbReference>
<accession>A0A1L7RDW0</accession>
<dbReference type="PANTHER" id="PTHR46577:SF1">
    <property type="entry name" value="HTH-TYPE TRANSCRIPTIONAL REGULATORY PROTEIN GABR"/>
    <property type="match status" value="1"/>
</dbReference>
<keyword evidence="4" id="KW-0238">DNA-binding</keyword>
<reference evidence="8" key="1">
    <citation type="submission" date="2014-07" db="EMBL/GenBank/DDBJ databases">
        <authorList>
            <person name="Zhang J.E."/>
            <person name="Yang H."/>
            <person name="Guo J."/>
            <person name="Deng Z."/>
            <person name="Luo H."/>
            <person name="Luo M."/>
            <person name="Zhao B."/>
        </authorList>
    </citation>
    <scope>NUCLEOTIDE SEQUENCE</scope>
    <source>
        <strain evidence="8">AM4</strain>
    </source>
</reference>
<evidence type="ECO:0000313" key="8">
    <source>
        <dbReference type="EMBL" id="CED92217.1"/>
    </source>
</evidence>
<dbReference type="InterPro" id="IPR036388">
    <property type="entry name" value="WH-like_DNA-bd_sf"/>
</dbReference>
<dbReference type="InterPro" id="IPR015421">
    <property type="entry name" value="PyrdxlP-dep_Trfase_major"/>
</dbReference>
<evidence type="ECO:0000259" key="7">
    <source>
        <dbReference type="PROSITE" id="PS50949"/>
    </source>
</evidence>
<dbReference type="SMART" id="SM00345">
    <property type="entry name" value="HTH_GNTR"/>
    <property type="match status" value="1"/>
</dbReference>
<name>A0A1L7RDW0_9ACTO</name>
<dbReference type="Pfam" id="PF00155">
    <property type="entry name" value="Aminotran_1_2"/>
    <property type="match status" value="1"/>
</dbReference>
<dbReference type="AlphaFoldDB" id="A0A1L7RDW0"/>
<proteinExistence type="inferred from homology"/>
<sequence length="455" mass="48123">MIIDHGQPLPQQVVVDIRGRVARGELAPGDPLPATRLLARELGISRGSVVTAYEQLVAEGFLTATHGGTRVNPELPRPLPQRRARPAGAPADSQPTELRPGAPVTGVLTTGLWRSAWRAAAADPRPHPASGSAELRELLATHIRRTRQVDVDPERILVTAGARDGLRLALAALGGRGSASGTGTLAVEEPGYPSLTGIPRALGWRTVPVDTAAFREAPTSPALPAGAQAVLVTPNHQFPWGERMPAGQRLSLLGAARRAEAMIIEDDYDAELRSAPAPLLSLDPGERVIMLGSFAKTLSPAVGLGYLVAPAPLLERMRPLCVPVSGIVQDAMTRFLAQDGLRRHVARARRIERQRRALFTEVFPEGVPMEGGLHAVVLLAPQADEAGAVAACHRAGLGVAGMSAYWASPGAAAGPGVVLGLGARTPERLRELLIRLREALAPYGPRPRPERAARD</sequence>
<dbReference type="GO" id="GO:0030170">
    <property type="term" value="F:pyridoxal phosphate binding"/>
    <property type="evidence" value="ECO:0007669"/>
    <property type="project" value="InterPro"/>
</dbReference>
<evidence type="ECO:0000256" key="2">
    <source>
        <dbReference type="ARBA" id="ARBA00022898"/>
    </source>
</evidence>
<dbReference type="RefSeq" id="WP_244671693.1">
    <property type="nucleotide sequence ID" value="NZ_LK995535.1"/>
</dbReference>
<dbReference type="GO" id="GO:0003700">
    <property type="term" value="F:DNA-binding transcription factor activity"/>
    <property type="evidence" value="ECO:0007669"/>
    <property type="project" value="InterPro"/>
</dbReference>
<dbReference type="Gene3D" id="3.40.640.10">
    <property type="entry name" value="Type I PLP-dependent aspartate aminotransferase-like (Major domain)"/>
    <property type="match status" value="1"/>
</dbReference>
<evidence type="ECO:0000256" key="4">
    <source>
        <dbReference type="ARBA" id="ARBA00023125"/>
    </source>
</evidence>
<comment type="similarity">
    <text evidence="1">In the C-terminal section; belongs to the class-I pyridoxal-phosphate-dependent aminotransferase family.</text>
</comment>
<organism evidence="8">
    <name type="scientific">Actinomyces succiniciruminis</name>
    <dbReference type="NCBI Taxonomy" id="1522002"/>
    <lineage>
        <taxon>Bacteria</taxon>
        <taxon>Bacillati</taxon>
        <taxon>Actinomycetota</taxon>
        <taxon>Actinomycetes</taxon>
        <taxon>Actinomycetales</taxon>
        <taxon>Actinomycetaceae</taxon>
        <taxon>Actinomyces</taxon>
    </lineage>
</organism>
<gene>
    <name evidence="8" type="ORF">AAM4_2385</name>
</gene>
<evidence type="ECO:0000256" key="6">
    <source>
        <dbReference type="SAM" id="MobiDB-lite"/>
    </source>
</evidence>
<dbReference type="SUPFAM" id="SSF53383">
    <property type="entry name" value="PLP-dependent transferases"/>
    <property type="match status" value="1"/>
</dbReference>
<dbReference type="InterPro" id="IPR015424">
    <property type="entry name" value="PyrdxlP-dep_Trfase"/>
</dbReference>
<protein>
    <submittedName>
        <fullName evidence="8">GntR transcriptional regulator</fullName>
    </submittedName>
</protein>
<dbReference type="InterPro" id="IPR000524">
    <property type="entry name" value="Tscrpt_reg_HTH_GntR"/>
</dbReference>
<dbReference type="EMBL" id="LK995535">
    <property type="protein sequence ID" value="CED92217.1"/>
    <property type="molecule type" value="Genomic_DNA"/>
</dbReference>